<proteinExistence type="predicted"/>
<evidence type="ECO:0000259" key="3">
    <source>
        <dbReference type="Pfam" id="PF13505"/>
    </source>
</evidence>
<dbReference type="OrthoDB" id="115259at2"/>
<reference evidence="4 5" key="1">
    <citation type="journal article" date="2016" name="Int. J. Syst. Evol. Microbiol.">
        <title>Acidipila dinghuensis sp. nov., an acidobacterium isolated from forest soil.</title>
        <authorList>
            <person name="Jiang Y.W."/>
            <person name="Wang J."/>
            <person name="Chen M.H."/>
            <person name="Lv Y.Y."/>
            <person name="Qiu L.H."/>
        </authorList>
    </citation>
    <scope>NUCLEOTIDE SEQUENCE [LARGE SCALE GENOMIC DNA]</scope>
    <source>
        <strain evidence="4 5">DHOF10</strain>
    </source>
</reference>
<dbReference type="InterPro" id="IPR027385">
    <property type="entry name" value="Beta-barrel_OMP"/>
</dbReference>
<feature type="domain" description="Outer membrane protein beta-barrel" evidence="3">
    <location>
        <begin position="25"/>
        <end position="191"/>
    </location>
</feature>
<accession>A0A4V1NV40</accession>
<evidence type="ECO:0000313" key="4">
    <source>
        <dbReference type="EMBL" id="RXS94432.1"/>
    </source>
</evidence>
<keyword evidence="5" id="KW-1185">Reference proteome</keyword>
<organism evidence="4 5">
    <name type="scientific">Silvibacterium dinghuense</name>
    <dbReference type="NCBI Taxonomy" id="1560006"/>
    <lineage>
        <taxon>Bacteria</taxon>
        <taxon>Pseudomonadati</taxon>
        <taxon>Acidobacteriota</taxon>
        <taxon>Terriglobia</taxon>
        <taxon>Terriglobales</taxon>
        <taxon>Acidobacteriaceae</taxon>
        <taxon>Silvibacterium</taxon>
    </lineage>
</organism>
<protein>
    <recommendedName>
        <fullName evidence="3">Outer membrane protein beta-barrel domain-containing protein</fullName>
    </recommendedName>
</protein>
<dbReference type="EMBL" id="SDMK01000003">
    <property type="protein sequence ID" value="RXS94432.1"/>
    <property type="molecule type" value="Genomic_DNA"/>
</dbReference>
<dbReference type="AlphaFoldDB" id="A0A4V1NV40"/>
<evidence type="ECO:0000313" key="5">
    <source>
        <dbReference type="Proteomes" id="UP000290253"/>
    </source>
</evidence>
<name>A0A4V1NV40_9BACT</name>
<evidence type="ECO:0000256" key="1">
    <source>
        <dbReference type="ARBA" id="ARBA00022729"/>
    </source>
</evidence>
<dbReference type="InterPro" id="IPR011250">
    <property type="entry name" value="OMP/PagP_B-barrel"/>
</dbReference>
<dbReference type="Proteomes" id="UP000290253">
    <property type="component" value="Unassembled WGS sequence"/>
</dbReference>
<dbReference type="SUPFAM" id="SSF56925">
    <property type="entry name" value="OMPA-like"/>
    <property type="match status" value="1"/>
</dbReference>
<sequence>MAYLRNWSVYNVLKKILLSGILLGATAAWAQVAPSARGGNSTLWVGGEFSSFHPDYDAARVLGPGVFFDFNLTQKLGVEGEARFMDWHGEGGETQKNYLAGVKYRLYRWNRFSFNAKFLLGGDWINYPNNIGNGSYFAYVPGGFVDYRVNRKWSVRGDYEYHFLPSAPGLQDGYPSHGLTPNGFSIGVAYRLLGAR</sequence>
<keyword evidence="1 2" id="KW-0732">Signal</keyword>
<dbReference type="Pfam" id="PF13505">
    <property type="entry name" value="OMP_b-brl"/>
    <property type="match status" value="1"/>
</dbReference>
<comment type="caution">
    <text evidence="4">The sequence shown here is derived from an EMBL/GenBank/DDBJ whole genome shotgun (WGS) entry which is preliminary data.</text>
</comment>
<gene>
    <name evidence="4" type="ORF">ESZ00_15270</name>
</gene>
<evidence type="ECO:0000256" key="2">
    <source>
        <dbReference type="SAM" id="SignalP"/>
    </source>
</evidence>
<feature type="signal peptide" evidence="2">
    <location>
        <begin position="1"/>
        <end position="30"/>
    </location>
</feature>
<feature type="chain" id="PRO_5020741428" description="Outer membrane protein beta-barrel domain-containing protein" evidence="2">
    <location>
        <begin position="31"/>
        <end position="196"/>
    </location>
</feature>